<reference evidence="1" key="2">
    <citation type="submission" date="2025-09" db="UniProtKB">
        <authorList>
            <consortium name="Ensembl"/>
        </authorList>
    </citation>
    <scope>IDENTIFICATION</scope>
</reference>
<dbReference type="PANTHER" id="PTHR38706">
    <property type="entry name" value="SI:CH211-198C19.1-RELATED"/>
    <property type="match status" value="1"/>
</dbReference>
<keyword evidence="2" id="KW-1185">Reference proteome</keyword>
<evidence type="ECO:0000313" key="2">
    <source>
        <dbReference type="Proteomes" id="UP000472270"/>
    </source>
</evidence>
<evidence type="ECO:0000313" key="1">
    <source>
        <dbReference type="Ensembl" id="ENSSRHP00000033801.1"/>
    </source>
</evidence>
<proteinExistence type="predicted"/>
<protein>
    <submittedName>
        <fullName evidence="1">Uncharacterized protein</fullName>
    </submittedName>
</protein>
<accession>A0A673I098</accession>
<dbReference type="PANTHER" id="PTHR38706:SF2">
    <property type="match status" value="1"/>
</dbReference>
<name>A0A673I098_9TELE</name>
<reference evidence="1" key="1">
    <citation type="submission" date="2025-08" db="UniProtKB">
        <authorList>
            <consortium name="Ensembl"/>
        </authorList>
    </citation>
    <scope>IDENTIFICATION</scope>
</reference>
<organism evidence="1 2">
    <name type="scientific">Sinocyclocheilus rhinocerous</name>
    <dbReference type="NCBI Taxonomy" id="307959"/>
    <lineage>
        <taxon>Eukaryota</taxon>
        <taxon>Metazoa</taxon>
        <taxon>Chordata</taxon>
        <taxon>Craniata</taxon>
        <taxon>Vertebrata</taxon>
        <taxon>Euteleostomi</taxon>
        <taxon>Actinopterygii</taxon>
        <taxon>Neopterygii</taxon>
        <taxon>Teleostei</taxon>
        <taxon>Ostariophysi</taxon>
        <taxon>Cypriniformes</taxon>
        <taxon>Cyprinidae</taxon>
        <taxon>Cyprininae</taxon>
        <taxon>Sinocyclocheilus</taxon>
    </lineage>
</organism>
<dbReference type="Proteomes" id="UP000472270">
    <property type="component" value="Unassembled WGS sequence"/>
</dbReference>
<dbReference type="AlphaFoldDB" id="A0A673I098"/>
<sequence>IMVSTLNELSQLKYSDFGQPWPRHGLNLLYWFAQDYIDFRNGKIVSIYSPQNGDFGFHEYYNRIEDDDDHIVPLQNLPYYEVGNLNARGADELPDYVRAKYNQNILDSNKDRIIVRQDANGNFNRVYVTEHSDPRRFYRSRTYRVSQGLLQIIKNMSREQYLKQTSNTREDRARSTLQSCNVNETAPDNKSWCTIL</sequence>
<dbReference type="Ensembl" id="ENSSRHT00000034777.1">
    <property type="protein sequence ID" value="ENSSRHP00000033801.1"/>
    <property type="gene ID" value="ENSSRHG00000017382.1"/>
</dbReference>